<dbReference type="Proteomes" id="UP001162162">
    <property type="component" value="Unassembled WGS sequence"/>
</dbReference>
<proteinExistence type="predicted"/>
<reference evidence="1" key="1">
    <citation type="journal article" date="2023" name="Insect Mol. Biol.">
        <title>Genome sequencing provides insights into the evolution of gene families encoding plant cell wall-degrading enzymes in longhorned beetles.</title>
        <authorList>
            <person name="Shin N.R."/>
            <person name="Okamura Y."/>
            <person name="Kirsch R."/>
            <person name="Pauchet Y."/>
        </authorList>
    </citation>
    <scope>NUCLEOTIDE SEQUENCE</scope>
    <source>
        <strain evidence="1">AMC_N1</strain>
    </source>
</reference>
<keyword evidence="2" id="KW-1185">Reference proteome</keyword>
<accession>A0AAV8YRD3</accession>
<dbReference type="AlphaFoldDB" id="A0AAV8YRD3"/>
<gene>
    <name evidence="1" type="ORF">NQ318_023504</name>
</gene>
<name>A0AAV8YRD3_9CUCU</name>
<evidence type="ECO:0000313" key="2">
    <source>
        <dbReference type="Proteomes" id="UP001162162"/>
    </source>
</evidence>
<evidence type="ECO:0000313" key="1">
    <source>
        <dbReference type="EMBL" id="KAJ8953387.1"/>
    </source>
</evidence>
<protein>
    <recommendedName>
        <fullName evidence="3">Transposase</fullName>
    </recommendedName>
</protein>
<dbReference type="EMBL" id="JAPWTK010000056">
    <property type="protein sequence ID" value="KAJ8953387.1"/>
    <property type="molecule type" value="Genomic_DNA"/>
</dbReference>
<sequence>MLRRTISGTTEKGLAGKDWLYGFLKRTPQITLRQPEGTSLNRIALFNTEAVQTFYSNLRTLMENIKFKANRIFNIDETGITTIQTKCPKVYGPKGAKKVGAAISGERRRTLDRDYIMEKGSLHPGRFNSTDLLYFLPRSTTSYFTVSSFQPRHFDQCWLVSLKYEVGPVPRTEYTFCWNFIAVHSLEASFPWITDKYVYFLPEILYTPTLIAHC</sequence>
<comment type="caution">
    <text evidence="1">The sequence shown here is derived from an EMBL/GenBank/DDBJ whole genome shotgun (WGS) entry which is preliminary data.</text>
</comment>
<evidence type="ECO:0008006" key="3">
    <source>
        <dbReference type="Google" id="ProtNLM"/>
    </source>
</evidence>
<organism evidence="1 2">
    <name type="scientific">Aromia moschata</name>
    <dbReference type="NCBI Taxonomy" id="1265417"/>
    <lineage>
        <taxon>Eukaryota</taxon>
        <taxon>Metazoa</taxon>
        <taxon>Ecdysozoa</taxon>
        <taxon>Arthropoda</taxon>
        <taxon>Hexapoda</taxon>
        <taxon>Insecta</taxon>
        <taxon>Pterygota</taxon>
        <taxon>Neoptera</taxon>
        <taxon>Endopterygota</taxon>
        <taxon>Coleoptera</taxon>
        <taxon>Polyphaga</taxon>
        <taxon>Cucujiformia</taxon>
        <taxon>Chrysomeloidea</taxon>
        <taxon>Cerambycidae</taxon>
        <taxon>Cerambycinae</taxon>
        <taxon>Callichromatini</taxon>
        <taxon>Aromia</taxon>
    </lineage>
</organism>